<dbReference type="PANTHER" id="PTHR42823">
    <property type="entry name" value="ATP SYNTHASE SUBUNIT A, CHLOROPLASTIC"/>
    <property type="match status" value="1"/>
</dbReference>
<proteinExistence type="inferred from homology"/>
<evidence type="ECO:0000313" key="15">
    <source>
        <dbReference type="Proteomes" id="UP000189733"/>
    </source>
</evidence>
<accession>A0A1T4WC69</accession>
<feature type="transmembrane region" description="Helical" evidence="12">
    <location>
        <begin position="118"/>
        <end position="139"/>
    </location>
</feature>
<dbReference type="RefSeq" id="WP_078685342.1">
    <property type="nucleotide sequence ID" value="NZ_FUYA01000006.1"/>
</dbReference>
<evidence type="ECO:0000256" key="2">
    <source>
        <dbReference type="ARBA" id="ARBA00006810"/>
    </source>
</evidence>
<dbReference type="OrthoDB" id="9789241at2"/>
<keyword evidence="4 12" id="KW-1003">Cell membrane</keyword>
<dbReference type="AlphaFoldDB" id="A0A1T4WC69"/>
<protein>
    <recommendedName>
        <fullName evidence="12 13">ATP synthase subunit a</fullName>
    </recommendedName>
    <alternativeName>
        <fullName evidence="12">ATP synthase F0 sector subunit a</fullName>
    </alternativeName>
    <alternativeName>
        <fullName evidence="12">F-ATPase subunit 6</fullName>
    </alternativeName>
</protein>
<dbReference type="GO" id="GO:0005886">
    <property type="term" value="C:plasma membrane"/>
    <property type="evidence" value="ECO:0007669"/>
    <property type="project" value="UniProtKB-SubCell"/>
</dbReference>
<keyword evidence="11 12" id="KW-0066">ATP synthesis</keyword>
<evidence type="ECO:0000256" key="10">
    <source>
        <dbReference type="ARBA" id="ARBA00023136"/>
    </source>
</evidence>
<keyword evidence="9 12" id="KW-0406">Ion transport</keyword>
<dbReference type="InterPro" id="IPR000568">
    <property type="entry name" value="ATP_synth_F0_asu"/>
</dbReference>
<dbReference type="GO" id="GO:0042777">
    <property type="term" value="P:proton motive force-driven plasma membrane ATP synthesis"/>
    <property type="evidence" value="ECO:0007669"/>
    <property type="project" value="TreeGrafter"/>
</dbReference>
<dbReference type="STRING" id="1121442.SAMN02745702_02063"/>
<evidence type="ECO:0000256" key="3">
    <source>
        <dbReference type="ARBA" id="ARBA00022448"/>
    </source>
</evidence>
<evidence type="ECO:0000256" key="7">
    <source>
        <dbReference type="ARBA" id="ARBA00022781"/>
    </source>
</evidence>
<keyword evidence="5 12" id="KW-0138">CF(0)</keyword>
<evidence type="ECO:0000256" key="12">
    <source>
        <dbReference type="HAMAP-Rule" id="MF_01393"/>
    </source>
</evidence>
<evidence type="ECO:0000256" key="1">
    <source>
        <dbReference type="ARBA" id="ARBA00004141"/>
    </source>
</evidence>
<dbReference type="NCBIfam" id="TIGR01131">
    <property type="entry name" value="ATP_synt_6_or_A"/>
    <property type="match status" value="1"/>
</dbReference>
<dbReference type="NCBIfam" id="NF004481">
    <property type="entry name" value="PRK05815.2-3"/>
    <property type="match status" value="1"/>
</dbReference>
<keyword evidence="15" id="KW-1185">Reference proteome</keyword>
<dbReference type="CDD" id="cd00310">
    <property type="entry name" value="ATP-synt_Fo_a_6"/>
    <property type="match status" value="1"/>
</dbReference>
<organism evidence="14 15">
    <name type="scientific">Desulfobaculum bizertense DSM 18034</name>
    <dbReference type="NCBI Taxonomy" id="1121442"/>
    <lineage>
        <taxon>Bacteria</taxon>
        <taxon>Pseudomonadati</taxon>
        <taxon>Thermodesulfobacteriota</taxon>
        <taxon>Desulfovibrionia</taxon>
        <taxon>Desulfovibrionales</taxon>
        <taxon>Desulfovibrionaceae</taxon>
        <taxon>Desulfobaculum</taxon>
    </lineage>
</organism>
<dbReference type="EMBL" id="FUYA01000006">
    <property type="protein sequence ID" value="SKA74902.1"/>
    <property type="molecule type" value="Genomic_DNA"/>
</dbReference>
<feature type="transmembrane region" description="Helical" evidence="12">
    <location>
        <begin position="89"/>
        <end position="112"/>
    </location>
</feature>
<dbReference type="InterPro" id="IPR045082">
    <property type="entry name" value="ATP_syn_F0_a_bact/chloroplast"/>
</dbReference>
<dbReference type="Proteomes" id="UP000189733">
    <property type="component" value="Unassembled WGS sequence"/>
</dbReference>
<evidence type="ECO:0000256" key="9">
    <source>
        <dbReference type="ARBA" id="ARBA00023065"/>
    </source>
</evidence>
<feature type="transmembrane region" description="Helical" evidence="12">
    <location>
        <begin position="176"/>
        <end position="198"/>
    </location>
</feature>
<dbReference type="GO" id="GO:0046933">
    <property type="term" value="F:proton-transporting ATP synthase activity, rotational mechanism"/>
    <property type="evidence" value="ECO:0007669"/>
    <property type="project" value="UniProtKB-UniRule"/>
</dbReference>
<comment type="function">
    <text evidence="12 13">Key component of the proton channel; it plays a direct role in the translocation of protons across the membrane.</text>
</comment>
<name>A0A1T4WC69_9BACT</name>
<evidence type="ECO:0000313" key="14">
    <source>
        <dbReference type="EMBL" id="SKA74902.1"/>
    </source>
</evidence>
<dbReference type="PANTHER" id="PTHR42823:SF3">
    <property type="entry name" value="ATP SYNTHASE SUBUNIT A, CHLOROPLASTIC"/>
    <property type="match status" value="1"/>
</dbReference>
<dbReference type="PROSITE" id="PS00449">
    <property type="entry name" value="ATPASE_A"/>
    <property type="match status" value="1"/>
</dbReference>
<dbReference type="HAMAP" id="MF_01393">
    <property type="entry name" value="ATP_synth_a_bact"/>
    <property type="match status" value="1"/>
</dbReference>
<keyword evidence="7 12" id="KW-0375">Hydrogen ion transport</keyword>
<dbReference type="Pfam" id="PF00119">
    <property type="entry name" value="ATP-synt_A"/>
    <property type="match status" value="1"/>
</dbReference>
<sequence>MDISPDWIVYYQYGPFVINKTIVLTWLVMGILVCGSWLVTRRLVRPQDLTPEELASGKRIPRGQTVLESIVVESAKQIDDVMQVSARGLLPFLGTLFLYILVSNLLGAVPGFDSPTGSLSTTVALSLCVFIMVPAYGIFRGGIRTYLKVYVQPSPFMLPLNIFSELSRTMALAVRLFGNIMSGRVMGMILLIIAPLFVPVVMQLLGLLIGVVQAYIFAVLAAVYIAAGIETDQQHMNE</sequence>
<keyword evidence="6 12" id="KW-0812">Transmembrane</keyword>
<dbReference type="PRINTS" id="PR00123">
    <property type="entry name" value="ATPASEA"/>
</dbReference>
<dbReference type="GO" id="GO:0045259">
    <property type="term" value="C:proton-transporting ATP synthase complex"/>
    <property type="evidence" value="ECO:0007669"/>
    <property type="project" value="UniProtKB-KW"/>
</dbReference>
<evidence type="ECO:0000256" key="8">
    <source>
        <dbReference type="ARBA" id="ARBA00022989"/>
    </source>
</evidence>
<evidence type="ECO:0000256" key="6">
    <source>
        <dbReference type="ARBA" id="ARBA00022692"/>
    </source>
</evidence>
<comment type="similarity">
    <text evidence="2 12 13">Belongs to the ATPase A chain family.</text>
</comment>
<feature type="transmembrane region" description="Helical" evidence="12">
    <location>
        <begin position="204"/>
        <end position="227"/>
    </location>
</feature>
<dbReference type="InterPro" id="IPR023011">
    <property type="entry name" value="ATP_synth_F0_asu_AS"/>
</dbReference>
<dbReference type="Gene3D" id="1.20.120.220">
    <property type="entry name" value="ATP synthase, F0 complex, subunit A"/>
    <property type="match status" value="1"/>
</dbReference>
<comment type="subcellular location">
    <subcellularLocation>
        <location evidence="12 13">Cell membrane</location>
        <topology evidence="12 13">Multi-pass membrane protein</topology>
    </subcellularLocation>
    <subcellularLocation>
        <location evidence="1">Membrane</location>
        <topology evidence="1">Multi-pass membrane protein</topology>
    </subcellularLocation>
</comment>
<keyword evidence="3 12" id="KW-0813">Transport</keyword>
<evidence type="ECO:0000256" key="5">
    <source>
        <dbReference type="ARBA" id="ARBA00022547"/>
    </source>
</evidence>
<keyword evidence="10 12" id="KW-0472">Membrane</keyword>
<gene>
    <name evidence="12" type="primary">atpB</name>
    <name evidence="14" type="ORF">SAMN02745702_02063</name>
</gene>
<feature type="transmembrane region" description="Helical" evidence="12">
    <location>
        <begin position="20"/>
        <end position="39"/>
    </location>
</feature>
<keyword evidence="8 12" id="KW-1133">Transmembrane helix</keyword>
<evidence type="ECO:0000256" key="11">
    <source>
        <dbReference type="ARBA" id="ARBA00023310"/>
    </source>
</evidence>
<reference evidence="14 15" key="1">
    <citation type="submission" date="2017-02" db="EMBL/GenBank/DDBJ databases">
        <authorList>
            <person name="Peterson S.W."/>
        </authorList>
    </citation>
    <scope>NUCLEOTIDE SEQUENCE [LARGE SCALE GENOMIC DNA]</scope>
    <source>
        <strain evidence="14 15">DSM 18034</strain>
    </source>
</reference>
<dbReference type="SUPFAM" id="SSF81336">
    <property type="entry name" value="F1F0 ATP synthase subunit A"/>
    <property type="match status" value="1"/>
</dbReference>
<evidence type="ECO:0000256" key="4">
    <source>
        <dbReference type="ARBA" id="ARBA00022475"/>
    </source>
</evidence>
<dbReference type="InterPro" id="IPR035908">
    <property type="entry name" value="F0_ATP_A_sf"/>
</dbReference>
<evidence type="ECO:0000256" key="13">
    <source>
        <dbReference type="RuleBase" id="RU000483"/>
    </source>
</evidence>